<keyword evidence="2" id="KW-0813">Transport</keyword>
<dbReference type="KEGG" id="uli:ETAA1_07960"/>
<dbReference type="GO" id="GO:0005524">
    <property type="term" value="F:ATP binding"/>
    <property type="evidence" value="ECO:0007669"/>
    <property type="project" value="UniProtKB-KW"/>
</dbReference>
<feature type="domain" description="ABC transporter" evidence="6">
    <location>
        <begin position="5"/>
        <end position="239"/>
    </location>
</feature>
<evidence type="ECO:0000256" key="3">
    <source>
        <dbReference type="ARBA" id="ARBA00022741"/>
    </source>
</evidence>
<dbReference type="InterPro" id="IPR030660">
    <property type="entry name" value="ABC_branched_ATPase_LivF/BraG"/>
</dbReference>
<gene>
    <name evidence="7" type="primary">livF</name>
    <name evidence="7" type="ORF">ETAA1_07960</name>
</gene>
<evidence type="ECO:0000313" key="7">
    <source>
        <dbReference type="EMBL" id="QDU18900.1"/>
    </source>
</evidence>
<dbReference type="OrthoDB" id="9805514at2"/>
<evidence type="ECO:0000259" key="6">
    <source>
        <dbReference type="PROSITE" id="PS50893"/>
    </source>
</evidence>
<evidence type="ECO:0000256" key="2">
    <source>
        <dbReference type="ARBA" id="ARBA00022448"/>
    </source>
</evidence>
<keyword evidence="4 7" id="KW-0067">ATP-binding</keyword>
<evidence type="ECO:0000313" key="8">
    <source>
        <dbReference type="Proteomes" id="UP000319576"/>
    </source>
</evidence>
<keyword evidence="3" id="KW-0547">Nucleotide-binding</keyword>
<dbReference type="GO" id="GO:0015807">
    <property type="term" value="P:L-amino acid transport"/>
    <property type="evidence" value="ECO:0007669"/>
    <property type="project" value="TreeGrafter"/>
</dbReference>
<dbReference type="PROSITE" id="PS00211">
    <property type="entry name" value="ABC_TRANSPORTER_1"/>
    <property type="match status" value="1"/>
</dbReference>
<dbReference type="SMART" id="SM00382">
    <property type="entry name" value="AAA"/>
    <property type="match status" value="1"/>
</dbReference>
<dbReference type="PANTHER" id="PTHR43820:SF4">
    <property type="entry name" value="HIGH-AFFINITY BRANCHED-CHAIN AMINO ACID TRANSPORT ATP-BINDING PROTEIN LIVF"/>
    <property type="match status" value="1"/>
</dbReference>
<dbReference type="PIRSF" id="PIRSF039137">
    <property type="entry name" value="ABC_branched_ATPase"/>
    <property type="match status" value="1"/>
</dbReference>
<dbReference type="InterPro" id="IPR027417">
    <property type="entry name" value="P-loop_NTPase"/>
</dbReference>
<evidence type="ECO:0000256" key="5">
    <source>
        <dbReference type="ARBA" id="ARBA00022970"/>
    </source>
</evidence>
<name>A0A517XN12_9BACT</name>
<dbReference type="PROSITE" id="PS50893">
    <property type="entry name" value="ABC_TRANSPORTER_2"/>
    <property type="match status" value="1"/>
</dbReference>
<reference evidence="7 8" key="1">
    <citation type="submission" date="2019-02" db="EMBL/GenBank/DDBJ databases">
        <title>Deep-cultivation of Planctomycetes and their phenomic and genomic characterization uncovers novel biology.</title>
        <authorList>
            <person name="Wiegand S."/>
            <person name="Jogler M."/>
            <person name="Boedeker C."/>
            <person name="Pinto D."/>
            <person name="Vollmers J."/>
            <person name="Rivas-Marin E."/>
            <person name="Kohn T."/>
            <person name="Peeters S.H."/>
            <person name="Heuer A."/>
            <person name="Rast P."/>
            <person name="Oberbeckmann S."/>
            <person name="Bunk B."/>
            <person name="Jeske O."/>
            <person name="Meyerdierks A."/>
            <person name="Storesund J.E."/>
            <person name="Kallscheuer N."/>
            <person name="Luecker S."/>
            <person name="Lage O.M."/>
            <person name="Pohl T."/>
            <person name="Merkel B.J."/>
            <person name="Hornburger P."/>
            <person name="Mueller R.-W."/>
            <person name="Bruemmer F."/>
            <person name="Labrenz M."/>
            <person name="Spormann A.M."/>
            <person name="Op den Camp H."/>
            <person name="Overmann J."/>
            <person name="Amann R."/>
            <person name="Jetten M.S.M."/>
            <person name="Mascher T."/>
            <person name="Medema M.H."/>
            <person name="Devos D.P."/>
            <person name="Kaster A.-K."/>
            <person name="Ovreas L."/>
            <person name="Rohde M."/>
            <person name="Galperin M.Y."/>
            <person name="Jogler C."/>
        </authorList>
    </citation>
    <scope>NUCLEOTIDE SEQUENCE [LARGE SCALE GENOMIC DNA]</scope>
    <source>
        <strain evidence="7 8">ETA_A1</strain>
    </source>
</reference>
<accession>A0A517XN12</accession>
<comment type="similarity">
    <text evidence="1">Belongs to the ABC transporter superfamily.</text>
</comment>
<protein>
    <submittedName>
        <fullName evidence="7">High-affinity branched-chain amino acid transport ATP-binding protein LivF</fullName>
    </submittedName>
</protein>
<dbReference type="Gene3D" id="3.40.50.300">
    <property type="entry name" value="P-loop containing nucleotide triphosphate hydrolases"/>
    <property type="match status" value="1"/>
</dbReference>
<evidence type="ECO:0000256" key="1">
    <source>
        <dbReference type="ARBA" id="ARBA00005417"/>
    </source>
</evidence>
<sequence>MPPLLSVDKLEAGYGPINVLHGISLTVEPGEIVAMIGANGAGKTTTLMSLSGVVKARGGRVVFDGRDLTAAKVPAHQVVRFGLAQSPEGRKIFPRLTVLENLQMGAFTRTDADGVKADIEKAFGMFPILRERQHQAGGLLSGGQQQMLAIARALMSRPKLLLLDEPSLGLAPQIVVQIFEVIRELNRQGMSVLLVEQNARMALKVAHRGYVLETGRVTMSDRADVLLNDPRIRAAYLGE</sequence>
<dbReference type="Pfam" id="PF00005">
    <property type="entry name" value="ABC_tran"/>
    <property type="match status" value="1"/>
</dbReference>
<dbReference type="SUPFAM" id="SSF52540">
    <property type="entry name" value="P-loop containing nucleoside triphosphate hydrolases"/>
    <property type="match status" value="1"/>
</dbReference>
<dbReference type="EMBL" id="CP036273">
    <property type="protein sequence ID" value="QDU18900.1"/>
    <property type="molecule type" value="Genomic_DNA"/>
</dbReference>
<evidence type="ECO:0000256" key="4">
    <source>
        <dbReference type="ARBA" id="ARBA00022840"/>
    </source>
</evidence>
<dbReference type="RefSeq" id="WP_145234501.1">
    <property type="nucleotide sequence ID" value="NZ_CP036273.1"/>
</dbReference>
<dbReference type="InterPro" id="IPR052156">
    <property type="entry name" value="BCAA_Transport_ATP-bd_LivF"/>
</dbReference>
<dbReference type="Proteomes" id="UP000319576">
    <property type="component" value="Chromosome"/>
</dbReference>
<organism evidence="7 8">
    <name type="scientific">Urbifossiella limnaea</name>
    <dbReference type="NCBI Taxonomy" id="2528023"/>
    <lineage>
        <taxon>Bacteria</taxon>
        <taxon>Pseudomonadati</taxon>
        <taxon>Planctomycetota</taxon>
        <taxon>Planctomycetia</taxon>
        <taxon>Gemmatales</taxon>
        <taxon>Gemmataceae</taxon>
        <taxon>Urbifossiella</taxon>
    </lineage>
</organism>
<dbReference type="GO" id="GO:0015658">
    <property type="term" value="F:branched-chain amino acid transmembrane transporter activity"/>
    <property type="evidence" value="ECO:0007669"/>
    <property type="project" value="InterPro"/>
</dbReference>
<proteinExistence type="inferred from homology"/>
<dbReference type="AlphaFoldDB" id="A0A517XN12"/>
<dbReference type="InterPro" id="IPR003593">
    <property type="entry name" value="AAA+_ATPase"/>
</dbReference>
<dbReference type="InterPro" id="IPR003439">
    <property type="entry name" value="ABC_transporter-like_ATP-bd"/>
</dbReference>
<dbReference type="CDD" id="cd03224">
    <property type="entry name" value="ABC_TM1139_LivF_branched"/>
    <property type="match status" value="1"/>
</dbReference>
<keyword evidence="8" id="KW-1185">Reference proteome</keyword>
<keyword evidence="5" id="KW-0029">Amino-acid transport</keyword>
<dbReference type="PANTHER" id="PTHR43820">
    <property type="entry name" value="HIGH-AFFINITY BRANCHED-CHAIN AMINO ACID TRANSPORT ATP-BINDING PROTEIN LIVF"/>
    <property type="match status" value="1"/>
</dbReference>
<dbReference type="InterPro" id="IPR017871">
    <property type="entry name" value="ABC_transporter-like_CS"/>
</dbReference>
<dbReference type="GO" id="GO:0016887">
    <property type="term" value="F:ATP hydrolysis activity"/>
    <property type="evidence" value="ECO:0007669"/>
    <property type="project" value="InterPro"/>
</dbReference>